<dbReference type="OrthoDB" id="5523058at2"/>
<organism evidence="2 3">
    <name type="scientific">Labilithrix luteola</name>
    <dbReference type="NCBI Taxonomy" id="1391654"/>
    <lineage>
        <taxon>Bacteria</taxon>
        <taxon>Pseudomonadati</taxon>
        <taxon>Myxococcota</taxon>
        <taxon>Polyangia</taxon>
        <taxon>Polyangiales</taxon>
        <taxon>Labilitrichaceae</taxon>
        <taxon>Labilithrix</taxon>
    </lineage>
</organism>
<sequence>MGSALVGWLGAFAFTQAVEVPIYARALRCGWARAAGASALTHPIVWFVFPAVAELLSLEWLTMVIIAELFAWWAEAAYFRKVARVPWPRALAVSLAANGASVLLGLLSRACFDWP</sequence>
<proteinExistence type="predicted"/>
<keyword evidence="1" id="KW-0472">Membrane</keyword>
<dbReference type="KEGG" id="llu:AKJ09_08780"/>
<gene>
    <name evidence="2" type="ORF">AKJ09_08780</name>
</gene>
<dbReference type="EMBL" id="CP012333">
    <property type="protein sequence ID" value="AKV02117.1"/>
    <property type="molecule type" value="Genomic_DNA"/>
</dbReference>
<accession>A0A0K1Q8W2</accession>
<evidence type="ECO:0000313" key="2">
    <source>
        <dbReference type="EMBL" id="AKV02117.1"/>
    </source>
</evidence>
<evidence type="ECO:0000313" key="3">
    <source>
        <dbReference type="Proteomes" id="UP000064967"/>
    </source>
</evidence>
<evidence type="ECO:0000256" key="1">
    <source>
        <dbReference type="SAM" id="Phobius"/>
    </source>
</evidence>
<protein>
    <submittedName>
        <fullName evidence="2">Uncharacterized protein</fullName>
    </submittedName>
</protein>
<keyword evidence="3" id="KW-1185">Reference proteome</keyword>
<feature type="transmembrane region" description="Helical" evidence="1">
    <location>
        <begin position="91"/>
        <end position="112"/>
    </location>
</feature>
<dbReference type="Proteomes" id="UP000064967">
    <property type="component" value="Chromosome"/>
</dbReference>
<reference evidence="2 3" key="1">
    <citation type="submission" date="2015-08" db="EMBL/GenBank/DDBJ databases">
        <authorList>
            <person name="Babu N.S."/>
            <person name="Beckwith C.J."/>
            <person name="Beseler K.G."/>
            <person name="Brison A."/>
            <person name="Carone J.V."/>
            <person name="Caskin T.P."/>
            <person name="Diamond M."/>
            <person name="Durham M.E."/>
            <person name="Foxe J.M."/>
            <person name="Go M."/>
            <person name="Henderson B.A."/>
            <person name="Jones I.B."/>
            <person name="McGettigan J.A."/>
            <person name="Micheletti S.J."/>
            <person name="Nasrallah M.E."/>
            <person name="Ortiz D."/>
            <person name="Piller C.R."/>
            <person name="Privatt S.R."/>
            <person name="Schneider S.L."/>
            <person name="Sharp S."/>
            <person name="Smith T.C."/>
            <person name="Stanton J.D."/>
            <person name="Ullery H.E."/>
            <person name="Wilson R.J."/>
            <person name="Serrano M.G."/>
            <person name="Buck G."/>
            <person name="Lee V."/>
            <person name="Wang Y."/>
            <person name="Carvalho R."/>
            <person name="Voegtly L."/>
            <person name="Shi R."/>
            <person name="Duckworth R."/>
            <person name="Johnson A."/>
            <person name="Loviza R."/>
            <person name="Walstead R."/>
            <person name="Shah Z."/>
            <person name="Kiflezghi M."/>
            <person name="Wade K."/>
            <person name="Ball S.L."/>
            <person name="Bradley K.W."/>
            <person name="Asai D.J."/>
            <person name="Bowman C.A."/>
            <person name="Russell D.A."/>
            <person name="Pope W.H."/>
            <person name="Jacobs-Sera D."/>
            <person name="Hendrix R.W."/>
            <person name="Hatfull G.F."/>
        </authorList>
    </citation>
    <scope>NUCLEOTIDE SEQUENCE [LARGE SCALE GENOMIC DNA]</scope>
    <source>
        <strain evidence="2 3">DSM 27648</strain>
    </source>
</reference>
<dbReference type="RefSeq" id="WP_146653079.1">
    <property type="nucleotide sequence ID" value="NZ_CP012333.1"/>
</dbReference>
<dbReference type="AlphaFoldDB" id="A0A0K1Q8W2"/>
<keyword evidence="1" id="KW-0812">Transmembrane</keyword>
<name>A0A0K1Q8W2_9BACT</name>
<keyword evidence="1" id="KW-1133">Transmembrane helix</keyword>
<dbReference type="STRING" id="1391654.AKJ09_08780"/>